<dbReference type="AlphaFoldDB" id="A0AAW8WF71"/>
<organism evidence="1 2">
    <name type="scientific">Lactiplantibacillus pentosus</name>
    <name type="common">Lactobacillus pentosus</name>
    <dbReference type="NCBI Taxonomy" id="1589"/>
    <lineage>
        <taxon>Bacteria</taxon>
        <taxon>Bacillati</taxon>
        <taxon>Bacillota</taxon>
        <taxon>Bacilli</taxon>
        <taxon>Lactobacillales</taxon>
        <taxon>Lactobacillaceae</taxon>
        <taxon>Lactiplantibacillus</taxon>
    </lineage>
</organism>
<reference evidence="1" key="1">
    <citation type="submission" date="2023-08" db="EMBL/GenBank/DDBJ databases">
        <authorList>
            <person name="Page C.A."/>
            <person name="Perez-Diaz I.M."/>
        </authorList>
    </citation>
    <scope>NUCLEOTIDE SEQUENCE</scope>
    <source>
        <strain evidence="1">1.8.9</strain>
    </source>
</reference>
<name>A0AAW8WF71_LACPE</name>
<dbReference type="Proteomes" id="UP001263852">
    <property type="component" value="Unassembled WGS sequence"/>
</dbReference>
<protein>
    <submittedName>
        <fullName evidence="1">Uncharacterized protein</fullName>
    </submittedName>
</protein>
<evidence type="ECO:0000313" key="2">
    <source>
        <dbReference type="Proteomes" id="UP001263852"/>
    </source>
</evidence>
<sequence>MHPNQPVFCDFKQSRNDVLMEDFFGQYRKRAMAFWNSDVLILLNGPFEDFRRHHKVLLSDRFVSEVPVAADVACIVIIYIDDFGINNQYFTVI</sequence>
<dbReference type="EMBL" id="JAVLAO010000001">
    <property type="protein sequence ID" value="MDT7039388.1"/>
    <property type="molecule type" value="Genomic_DNA"/>
</dbReference>
<evidence type="ECO:0000313" key="1">
    <source>
        <dbReference type="EMBL" id="MDT7039388.1"/>
    </source>
</evidence>
<comment type="caution">
    <text evidence="1">The sequence shown here is derived from an EMBL/GenBank/DDBJ whole genome shotgun (WGS) entry which is preliminary data.</text>
</comment>
<gene>
    <name evidence="1" type="ORF">RI555_10360</name>
</gene>
<accession>A0AAW8WF71</accession>
<dbReference type="RefSeq" id="WP_313819572.1">
    <property type="nucleotide sequence ID" value="NZ_JAVLAO010000001.1"/>
</dbReference>
<proteinExistence type="predicted"/>